<evidence type="ECO:0000313" key="1">
    <source>
        <dbReference type="EMBL" id="MBB4044814.1"/>
    </source>
</evidence>
<dbReference type="EMBL" id="JACIER010000010">
    <property type="protein sequence ID" value="MBB4044814.1"/>
    <property type="molecule type" value="Genomic_DNA"/>
</dbReference>
<dbReference type="RefSeq" id="WP_044164692.1">
    <property type="nucleotide sequence ID" value="NZ_JACIER010000010.1"/>
</dbReference>
<evidence type="ECO:0000313" key="2">
    <source>
        <dbReference type="Proteomes" id="UP000560658"/>
    </source>
</evidence>
<keyword evidence="2" id="KW-1185">Reference proteome</keyword>
<dbReference type="Proteomes" id="UP000560658">
    <property type="component" value="Unassembled WGS sequence"/>
</dbReference>
<proteinExistence type="predicted"/>
<sequence>MKKLTRIKNDDEILLEEIRRRVHVIFGRFVKRLRLLSPLSHKGLGLRSTVNSSSAWRLENHSNFLVVLFIQAVFNHLKSIKCMIYPYRLIKMMYINLLNGKCIVFKSVDSSELDKYDESQIFFVQDTDDIEEIQRRRSIQKKVQFNTHYTQSCERKAQEAEKAKQTLVKKKRSNK</sequence>
<reference evidence="1" key="1">
    <citation type="submission" date="2020-08" db="EMBL/GenBank/DDBJ databases">
        <title>Genomic Encyclopedia of Type Strains, Phase IV (KMG-IV): sequencing the most valuable type-strain genomes for metagenomic binning, comparative biology and taxonomic classification.</title>
        <authorList>
            <person name="Goeker M."/>
        </authorList>
    </citation>
    <scope>NUCLEOTIDE SEQUENCE [LARGE SCALE GENOMIC DNA]</scope>
    <source>
        <strain evidence="1">DSM 105720</strain>
    </source>
</reference>
<protein>
    <submittedName>
        <fullName evidence="1">Uncharacterized protein</fullName>
    </submittedName>
</protein>
<accession>A0A840D5N4</accession>
<comment type="caution">
    <text evidence="1">The sequence shown here is derived from an EMBL/GenBank/DDBJ whole genome shotgun (WGS) entry which is preliminary data.</text>
</comment>
<dbReference type="AlphaFoldDB" id="A0A840D5N4"/>
<gene>
    <name evidence="1" type="ORF">GGR06_002612</name>
</gene>
<organism evidence="1 2">
    <name type="scientific">Bacteroides reticulotermitis</name>
    <dbReference type="NCBI Taxonomy" id="1133319"/>
    <lineage>
        <taxon>Bacteria</taxon>
        <taxon>Pseudomonadati</taxon>
        <taxon>Bacteroidota</taxon>
        <taxon>Bacteroidia</taxon>
        <taxon>Bacteroidales</taxon>
        <taxon>Bacteroidaceae</taxon>
        <taxon>Bacteroides</taxon>
    </lineage>
</organism>
<name>A0A840D5N4_9BACE</name>